<dbReference type="Pfam" id="PF00085">
    <property type="entry name" value="Thioredoxin"/>
    <property type="match status" value="1"/>
</dbReference>
<proteinExistence type="predicted"/>
<dbReference type="Gene3D" id="3.40.30.10">
    <property type="entry name" value="Glutaredoxin"/>
    <property type="match status" value="1"/>
</dbReference>
<sequence length="197" mass="21953">MNKTILVVIIIIIAAAAIYGLSQTSKTAPEDTMMNDQTEDKVMDDGNISGEEIMENEQMIDYDDDMDSGIMDDEDSIKSEEMIDDGKEIMMNDNQPVGSYEAYAPEKLAKADNGNVVLFFHANWCPTCRALNSSLEGSLSEIPSDLTILKTDYDSETALKQKYGVTYQHTLVKIDSQGNMLKKWSGSRNLEEIISQL</sequence>
<accession>A0A2M6WC31</accession>
<evidence type="ECO:0000313" key="3">
    <source>
        <dbReference type="Proteomes" id="UP000230543"/>
    </source>
</evidence>
<reference evidence="3" key="1">
    <citation type="submission" date="2017-09" db="EMBL/GenBank/DDBJ databases">
        <title>Depth-based differentiation of microbial function through sediment-hosted aquifers and enrichment of novel symbionts in the deep terrestrial subsurface.</title>
        <authorList>
            <person name="Probst A.J."/>
            <person name="Ladd B."/>
            <person name="Jarett J.K."/>
            <person name="Geller-Mcgrath D.E."/>
            <person name="Sieber C.M.K."/>
            <person name="Emerson J.B."/>
            <person name="Anantharaman K."/>
            <person name="Thomas B.C."/>
            <person name="Malmstrom R."/>
            <person name="Stieglmeier M."/>
            <person name="Klingl A."/>
            <person name="Woyke T."/>
            <person name="Ryan C.M."/>
            <person name="Banfield J.F."/>
        </authorList>
    </citation>
    <scope>NUCLEOTIDE SEQUENCE [LARGE SCALE GENOMIC DNA]</scope>
</reference>
<name>A0A2M6WC31_9BACT</name>
<dbReference type="AlphaFoldDB" id="A0A2M6WC31"/>
<gene>
    <name evidence="2" type="ORF">COU22_02605</name>
</gene>
<dbReference type="PROSITE" id="PS00194">
    <property type="entry name" value="THIOREDOXIN_1"/>
    <property type="match status" value="1"/>
</dbReference>
<dbReference type="PROSITE" id="PS51352">
    <property type="entry name" value="THIOREDOXIN_2"/>
    <property type="match status" value="1"/>
</dbReference>
<evidence type="ECO:0000259" key="1">
    <source>
        <dbReference type="PROSITE" id="PS51352"/>
    </source>
</evidence>
<dbReference type="CDD" id="cd02947">
    <property type="entry name" value="TRX_family"/>
    <property type="match status" value="1"/>
</dbReference>
<dbReference type="InterPro" id="IPR017937">
    <property type="entry name" value="Thioredoxin_CS"/>
</dbReference>
<organism evidence="2 3">
    <name type="scientific">Candidatus Komeilibacteria bacterium CG10_big_fil_rev_8_21_14_0_10_41_13</name>
    <dbReference type="NCBI Taxonomy" id="1974476"/>
    <lineage>
        <taxon>Bacteria</taxon>
        <taxon>Candidatus Komeiliibacteriota</taxon>
    </lineage>
</organism>
<dbReference type="EMBL" id="PFBO01000093">
    <property type="protein sequence ID" value="PIT90358.1"/>
    <property type="molecule type" value="Genomic_DNA"/>
</dbReference>
<protein>
    <recommendedName>
        <fullName evidence="1">Thioredoxin domain-containing protein</fullName>
    </recommendedName>
</protein>
<comment type="caution">
    <text evidence="2">The sequence shown here is derived from an EMBL/GenBank/DDBJ whole genome shotgun (WGS) entry which is preliminary data.</text>
</comment>
<evidence type="ECO:0000313" key="2">
    <source>
        <dbReference type="EMBL" id="PIT90358.1"/>
    </source>
</evidence>
<dbReference type="Proteomes" id="UP000230543">
    <property type="component" value="Unassembled WGS sequence"/>
</dbReference>
<dbReference type="InterPro" id="IPR013766">
    <property type="entry name" value="Thioredoxin_domain"/>
</dbReference>
<dbReference type="SUPFAM" id="SSF52833">
    <property type="entry name" value="Thioredoxin-like"/>
    <property type="match status" value="1"/>
</dbReference>
<feature type="domain" description="Thioredoxin" evidence="1">
    <location>
        <begin position="22"/>
        <end position="197"/>
    </location>
</feature>
<dbReference type="InterPro" id="IPR036249">
    <property type="entry name" value="Thioredoxin-like_sf"/>
</dbReference>